<accession>T1IZK3</accession>
<dbReference type="HOGENOM" id="CLU_1847622_0_0_1"/>
<protein>
    <submittedName>
        <fullName evidence="1">Uncharacterized protein</fullName>
    </submittedName>
</protein>
<name>T1IZK3_STRMM</name>
<keyword evidence="2" id="KW-1185">Reference proteome</keyword>
<dbReference type="EnsemblMetazoa" id="SMAR006680-RA">
    <property type="protein sequence ID" value="SMAR006680-PA"/>
    <property type="gene ID" value="SMAR006680"/>
</dbReference>
<organism evidence="1 2">
    <name type="scientific">Strigamia maritima</name>
    <name type="common">European centipede</name>
    <name type="synonym">Geophilus maritimus</name>
    <dbReference type="NCBI Taxonomy" id="126957"/>
    <lineage>
        <taxon>Eukaryota</taxon>
        <taxon>Metazoa</taxon>
        <taxon>Ecdysozoa</taxon>
        <taxon>Arthropoda</taxon>
        <taxon>Myriapoda</taxon>
        <taxon>Chilopoda</taxon>
        <taxon>Pleurostigmophora</taxon>
        <taxon>Geophilomorpha</taxon>
        <taxon>Linotaeniidae</taxon>
        <taxon>Strigamia</taxon>
    </lineage>
</organism>
<dbReference type="EMBL" id="JH431718">
    <property type="status" value="NOT_ANNOTATED_CDS"/>
    <property type="molecule type" value="Genomic_DNA"/>
</dbReference>
<proteinExistence type="predicted"/>
<dbReference type="AlphaFoldDB" id="T1IZK3"/>
<reference evidence="2" key="1">
    <citation type="submission" date="2011-05" db="EMBL/GenBank/DDBJ databases">
        <authorList>
            <person name="Richards S.R."/>
            <person name="Qu J."/>
            <person name="Jiang H."/>
            <person name="Jhangiani S.N."/>
            <person name="Agravi P."/>
            <person name="Goodspeed R."/>
            <person name="Gross S."/>
            <person name="Mandapat C."/>
            <person name="Jackson L."/>
            <person name="Mathew T."/>
            <person name="Pu L."/>
            <person name="Thornton R."/>
            <person name="Saada N."/>
            <person name="Wilczek-Boney K.B."/>
            <person name="Lee S."/>
            <person name="Kovar C."/>
            <person name="Wu Y."/>
            <person name="Scherer S.E."/>
            <person name="Worley K.C."/>
            <person name="Muzny D.M."/>
            <person name="Gibbs R."/>
        </authorList>
    </citation>
    <scope>NUCLEOTIDE SEQUENCE</scope>
    <source>
        <strain evidence="2">Brora</strain>
    </source>
</reference>
<evidence type="ECO:0000313" key="1">
    <source>
        <dbReference type="EnsemblMetazoa" id="SMAR006680-PA"/>
    </source>
</evidence>
<reference evidence="1" key="2">
    <citation type="submission" date="2015-02" db="UniProtKB">
        <authorList>
            <consortium name="EnsemblMetazoa"/>
        </authorList>
    </citation>
    <scope>IDENTIFICATION</scope>
</reference>
<evidence type="ECO:0000313" key="2">
    <source>
        <dbReference type="Proteomes" id="UP000014500"/>
    </source>
</evidence>
<dbReference type="Proteomes" id="UP000014500">
    <property type="component" value="Unassembled WGS sequence"/>
</dbReference>
<sequence>MYFAFLCFQLYGARENISICDLVYKTCVINRISVSQCWADINCIFAAGTLVVMLVVIRTSYSVVRFEFHYFWAGNHPEVLRRGYPGIINRTLYKNEMISNSAQGQVHPARYYQDVFGKDYRLDEANNAIITQFNTSYWI</sequence>